<evidence type="ECO:0000313" key="3">
    <source>
        <dbReference type="EMBL" id="CAK1581352.1"/>
    </source>
</evidence>
<name>A0AAV1KGW1_9NEOP</name>
<evidence type="ECO:0000259" key="2">
    <source>
        <dbReference type="Pfam" id="PF13843"/>
    </source>
</evidence>
<feature type="region of interest" description="Disordered" evidence="1">
    <location>
        <begin position="1"/>
        <end position="60"/>
    </location>
</feature>
<organism evidence="3 4">
    <name type="scientific">Parnassius mnemosyne</name>
    <name type="common">clouded apollo</name>
    <dbReference type="NCBI Taxonomy" id="213953"/>
    <lineage>
        <taxon>Eukaryota</taxon>
        <taxon>Metazoa</taxon>
        <taxon>Ecdysozoa</taxon>
        <taxon>Arthropoda</taxon>
        <taxon>Hexapoda</taxon>
        <taxon>Insecta</taxon>
        <taxon>Pterygota</taxon>
        <taxon>Neoptera</taxon>
        <taxon>Endopterygota</taxon>
        <taxon>Lepidoptera</taxon>
        <taxon>Glossata</taxon>
        <taxon>Ditrysia</taxon>
        <taxon>Papilionoidea</taxon>
        <taxon>Papilionidae</taxon>
        <taxon>Parnassiinae</taxon>
        <taxon>Parnassini</taxon>
        <taxon>Parnassius</taxon>
        <taxon>Driopa</taxon>
    </lineage>
</organism>
<dbReference type="InterPro" id="IPR029526">
    <property type="entry name" value="PGBD"/>
</dbReference>
<dbReference type="AlphaFoldDB" id="A0AAV1KGW1"/>
<accession>A0AAV1KGW1</accession>
<protein>
    <recommendedName>
        <fullName evidence="2">PiggyBac transposable element-derived protein domain-containing protein</fullName>
    </recommendedName>
</protein>
<keyword evidence="4" id="KW-1185">Reference proteome</keyword>
<dbReference type="Proteomes" id="UP001314205">
    <property type="component" value="Unassembled WGS sequence"/>
</dbReference>
<proteinExistence type="predicted"/>
<sequence>MDRNNLAFDPDAIMDQLADSDLGEDFDDDNDWHPPDQLTNSSSDNEDEQEARNSTVASPSSSNKWIRRRFVGKPMPTLISEPTEEVLTPSEYFDRYFTEEIYELFAFNTNVYYQSSFNKQLNPPVTATEIKKFFGINGILGCIRYPRIKMVWMQRFRLSCIAEAMARERFFLLRVNLHIVDKGSVSPEIQTQNKLWLIQPLIDAVRGRCLQIPRDQSHFSIDEQMVPFLGKCPVRQFVKGKPRPVGLKNYVVTSSKGLVLDFELHQGDTTPLSDRSLGLGPAIVLRLINTLPRGSFVYFDRYFTTIPLLEKMLTLGIEGTGTIITNRFKGYQFPKDSSMNRGDYHEVVNNKKDICVIKWKDSKTVLTCSTAIGALPLHKVQRYDKVTKSYIEVTCPDMIKNYNEHMGGVDVSDQMMEVYRSWHKTRRWPIKLIMHLFDLAMVNSWYEYRQSCDRNKVKNSNIMDFLDFKICVSDFLLGGSTKKRTREEFEEMAKMPSTSHYQPAPIPTIDKRLDGYNHWPVCDSLKAPRCCRVTGCTSRSKVRCTKCNVYLCSTKDKHCFYVFHNEK</sequence>
<dbReference type="EMBL" id="CAVLGL010000024">
    <property type="protein sequence ID" value="CAK1581352.1"/>
    <property type="molecule type" value="Genomic_DNA"/>
</dbReference>
<gene>
    <name evidence="3" type="ORF">PARMNEM_LOCUS3031</name>
</gene>
<dbReference type="Pfam" id="PF13843">
    <property type="entry name" value="DDE_Tnp_1_7"/>
    <property type="match status" value="1"/>
</dbReference>
<evidence type="ECO:0000256" key="1">
    <source>
        <dbReference type="SAM" id="MobiDB-lite"/>
    </source>
</evidence>
<evidence type="ECO:0000313" key="4">
    <source>
        <dbReference type="Proteomes" id="UP001314205"/>
    </source>
</evidence>
<feature type="compositionally biased region" description="Acidic residues" evidence="1">
    <location>
        <begin position="21"/>
        <end position="30"/>
    </location>
</feature>
<dbReference type="PANTHER" id="PTHR47272:SF2">
    <property type="entry name" value="PIGGYBAC TRANSPOSABLE ELEMENT-DERIVED PROTEIN 3-LIKE"/>
    <property type="match status" value="1"/>
</dbReference>
<dbReference type="PANTHER" id="PTHR47272">
    <property type="entry name" value="DDE_TNP_1_7 DOMAIN-CONTAINING PROTEIN"/>
    <property type="match status" value="1"/>
</dbReference>
<comment type="caution">
    <text evidence="3">The sequence shown here is derived from an EMBL/GenBank/DDBJ whole genome shotgun (WGS) entry which is preliminary data.</text>
</comment>
<reference evidence="3 4" key="1">
    <citation type="submission" date="2023-11" db="EMBL/GenBank/DDBJ databases">
        <authorList>
            <person name="Hedman E."/>
            <person name="Englund M."/>
            <person name="Stromberg M."/>
            <person name="Nyberg Akerstrom W."/>
            <person name="Nylinder S."/>
            <person name="Jareborg N."/>
            <person name="Kallberg Y."/>
            <person name="Kronander E."/>
        </authorList>
    </citation>
    <scope>NUCLEOTIDE SEQUENCE [LARGE SCALE GENOMIC DNA]</scope>
</reference>
<feature type="domain" description="PiggyBac transposable element-derived protein" evidence="2">
    <location>
        <begin position="88"/>
        <end position="445"/>
    </location>
</feature>